<keyword evidence="1" id="KW-0472">Membrane</keyword>
<organism evidence="2 3">
    <name type="scientific">Xylella fastidiosa subsp. fastidiosa</name>
    <dbReference type="NCBI Taxonomy" id="644356"/>
    <lineage>
        <taxon>Bacteria</taxon>
        <taxon>Pseudomonadati</taxon>
        <taxon>Pseudomonadota</taxon>
        <taxon>Gammaproteobacteria</taxon>
        <taxon>Lysobacterales</taxon>
        <taxon>Lysobacteraceae</taxon>
        <taxon>Xylella</taxon>
    </lineage>
</organism>
<dbReference type="Proteomes" id="UP001211513">
    <property type="component" value="Plasmid pXF-P1.CFBP8073"/>
</dbReference>
<reference evidence="2" key="1">
    <citation type="journal article" date="2022" name="Phytopathology">
        <title>Complete circularized genome resources of seven strains of Xylella fastidiosa subsp. fastidiosa using hybrid assembly reveals unknown plasmids.</title>
        <authorList>
            <person name="Velasco-Amo M.D.P."/>
            <person name="Arias-Giraldo L.F.F."/>
            <person name="Ecija M.R."/>
            <person name="De La Fuente L."/>
            <person name="Marco-Noales E."/>
            <person name="Moralejo E."/>
            <person name="Navas-Cort J.A."/>
            <person name="Landa B.B."/>
        </authorList>
    </citation>
    <scope>NUCLEOTIDE SEQUENCE</scope>
    <source>
        <strain evidence="2">CFBP8073</strain>
    </source>
</reference>
<protein>
    <submittedName>
        <fullName evidence="2">TrbC/VirB2 family protein</fullName>
    </submittedName>
</protein>
<reference evidence="2" key="2">
    <citation type="submission" date="2022-10" db="EMBL/GenBank/DDBJ databases">
        <authorList>
            <person name="Landa B."/>
            <person name="Arias-Giraldo L.F."/>
            <person name="Roman-Ecija M."/>
            <person name="Velasco-Amo M.P."/>
            <person name="De La Fuente L."/>
            <person name="Marco-Noales E."/>
            <person name="Moralejo E."/>
        </authorList>
    </citation>
    <scope>NUCLEOTIDE SEQUENCE</scope>
    <source>
        <strain evidence="2">CFBP8073</strain>
        <plasmid evidence="2">pXF-P1.CFBP8073</plasmid>
    </source>
</reference>
<evidence type="ECO:0000256" key="1">
    <source>
        <dbReference type="SAM" id="Phobius"/>
    </source>
</evidence>
<proteinExistence type="predicted"/>
<accession>A0AAJ5UJV8</accession>
<dbReference type="Pfam" id="PF04956">
    <property type="entry name" value="TrbC"/>
    <property type="match status" value="1"/>
</dbReference>
<keyword evidence="2" id="KW-0614">Plasmid</keyword>
<evidence type="ECO:0000313" key="3">
    <source>
        <dbReference type="Proteomes" id="UP001211513"/>
    </source>
</evidence>
<keyword evidence="1" id="KW-0812">Transmembrane</keyword>
<dbReference type="EMBL" id="CP109888">
    <property type="protein sequence ID" value="WCF29561.1"/>
    <property type="molecule type" value="Genomic_DNA"/>
</dbReference>
<geneLocation type="plasmid" evidence="2 3">
    <name>pXF-P1.CFBP8073</name>
</geneLocation>
<sequence>MKIVCLYQKVKSAITANHAAKTQQNKTFLKVLTLLCLTAVFLTPEIAMAAIWDEVALKVLAILTGGLTRTIAIIAVVACGIAAIAGKLSWDWVIKIVIGIVFIFGAASIVDYIVSAVA</sequence>
<feature type="transmembrane region" description="Helical" evidence="1">
    <location>
        <begin position="59"/>
        <end position="85"/>
    </location>
</feature>
<evidence type="ECO:0000313" key="2">
    <source>
        <dbReference type="EMBL" id="WCF29561.1"/>
    </source>
</evidence>
<feature type="transmembrane region" description="Helical" evidence="1">
    <location>
        <begin position="92"/>
        <end position="114"/>
    </location>
</feature>
<name>A0AAJ5UJV8_XYLFS</name>
<gene>
    <name evidence="2" type="ORF">OK117_12240</name>
</gene>
<dbReference type="InterPro" id="IPR007039">
    <property type="entry name" value="TrbC/VirB2"/>
</dbReference>
<dbReference type="AlphaFoldDB" id="A0AAJ5UJV8"/>
<keyword evidence="1" id="KW-1133">Transmembrane helix</keyword>
<dbReference type="RefSeq" id="WP_081046891.1">
    <property type="nucleotide sequence ID" value="NZ_CP109888.1"/>
</dbReference>